<dbReference type="GO" id="GO:0005743">
    <property type="term" value="C:mitochondrial inner membrane"/>
    <property type="evidence" value="ECO:0007669"/>
    <property type="project" value="InterPro"/>
</dbReference>
<keyword evidence="2" id="KW-1185">Reference proteome</keyword>
<name>A0A8J2T5S4_ZYGB2</name>
<accession>A0A8J2T5S4</accession>
<dbReference type="GO" id="GO:0070131">
    <property type="term" value="P:positive regulation of mitochondrial translation"/>
    <property type="evidence" value="ECO:0007669"/>
    <property type="project" value="InterPro"/>
</dbReference>
<protein>
    <submittedName>
        <fullName evidence="1">BN860_12354g1_1</fullName>
    </submittedName>
</protein>
<evidence type="ECO:0000313" key="1">
    <source>
        <dbReference type="EMBL" id="CDF88528.1"/>
    </source>
</evidence>
<dbReference type="Proteomes" id="UP000019375">
    <property type="component" value="Unassembled WGS sequence"/>
</dbReference>
<dbReference type="OrthoDB" id="4031898at2759"/>
<reference evidence="2" key="1">
    <citation type="journal article" date="2013" name="Genome Announc.">
        <title>Genome sequence of the food spoilage yeast Zygosaccharomyces bailii CLIB 213(T).</title>
        <authorList>
            <person name="Galeote V."/>
            <person name="Bigey F."/>
            <person name="Devillers H."/>
            <person name="Neuveglise C."/>
            <person name="Dequin S."/>
        </authorList>
    </citation>
    <scope>NUCLEOTIDE SEQUENCE [LARGE SCALE GENOMIC DNA]</scope>
    <source>
        <strain evidence="2">CLIB 213 / ATCC 58445 / CBS 680 / CCRC 21525 / NBRC 1098 / NCYC 1416 / NRRL Y-2227</strain>
    </source>
</reference>
<dbReference type="Pfam" id="PF05476">
    <property type="entry name" value="PET122"/>
    <property type="match status" value="1"/>
</dbReference>
<sequence length="328" mass="38682">MIWTFATPDKSGFTTRNIMIFKRLLSQEALNRLYLNVLNRRFDETLSELRKIPMKQMDYSFLQTYLSRSCYWGHIESVSHIWYKYVRRYPVLRVDPKLLCNIGNLALNENKHFIPEQAYLHYKKFYSKTRGCQDPCEYELLRIKVESFAKGTRNKTKFREKWKVYLQDMDNQLPSFIKIRVRDFPFLTESMAETSKEGVIEMLFRQNRFTVHNGCTLTLLLNMFLLQPQHHIADKMEIFQMFSEVSRSLDYNDSLAILFHQCKHDGYRISKLIGYAKELGITKLSPVASRELLGGIIESSYDFAAIDYTDLVTCEKDSLRLGSEDSKP</sequence>
<dbReference type="EMBL" id="HG316455">
    <property type="protein sequence ID" value="CDF88528.1"/>
    <property type="molecule type" value="Genomic_DNA"/>
</dbReference>
<dbReference type="InterPro" id="IPR008732">
    <property type="entry name" value="Pet122"/>
</dbReference>
<evidence type="ECO:0000313" key="2">
    <source>
        <dbReference type="Proteomes" id="UP000019375"/>
    </source>
</evidence>
<organism evidence="1 2">
    <name type="scientific">Zygosaccharomyces bailii (strain CLIB 213 / ATCC 58445 / CBS 680 / BCRC 21525 / NBRC 1098 / NCYC 1416 / NRRL Y-2227)</name>
    <dbReference type="NCBI Taxonomy" id="1333698"/>
    <lineage>
        <taxon>Eukaryota</taxon>
        <taxon>Fungi</taxon>
        <taxon>Dikarya</taxon>
        <taxon>Ascomycota</taxon>
        <taxon>Saccharomycotina</taxon>
        <taxon>Saccharomycetes</taxon>
        <taxon>Saccharomycetales</taxon>
        <taxon>Saccharomycetaceae</taxon>
        <taxon>Zygosaccharomyces</taxon>
    </lineage>
</organism>
<gene>
    <name evidence="1" type="ORF">BN860_12354g</name>
</gene>
<dbReference type="GO" id="GO:0003743">
    <property type="term" value="F:translation initiation factor activity"/>
    <property type="evidence" value="ECO:0007669"/>
    <property type="project" value="InterPro"/>
</dbReference>
<proteinExistence type="predicted"/>
<dbReference type="AlphaFoldDB" id="A0A8J2T5S4"/>